<feature type="region of interest" description="Disordered" evidence="1">
    <location>
        <begin position="98"/>
        <end position="155"/>
    </location>
</feature>
<dbReference type="PANTHER" id="PTHR34280:SF17">
    <property type="entry name" value="PROTEIN WAVE"/>
    <property type="match status" value="1"/>
</dbReference>
<keyword evidence="3" id="KW-1185">Reference proteome</keyword>
<gene>
    <name evidence="2" type="ORF">POTOM_042194</name>
</gene>
<feature type="compositionally biased region" description="Polar residues" evidence="1">
    <location>
        <begin position="101"/>
        <end position="111"/>
    </location>
</feature>
<reference evidence="2" key="1">
    <citation type="journal article" date="2020" name="bioRxiv">
        <title>Hybrid origin of Populus tomentosa Carr. identified through genome sequencing and phylogenomic analysis.</title>
        <authorList>
            <person name="An X."/>
            <person name="Gao K."/>
            <person name="Chen Z."/>
            <person name="Li J."/>
            <person name="Yang X."/>
            <person name="Yang X."/>
            <person name="Zhou J."/>
            <person name="Guo T."/>
            <person name="Zhao T."/>
            <person name="Huang S."/>
            <person name="Miao D."/>
            <person name="Khan W.U."/>
            <person name="Rao P."/>
            <person name="Ye M."/>
            <person name="Lei B."/>
            <person name="Liao W."/>
            <person name="Wang J."/>
            <person name="Ji L."/>
            <person name="Li Y."/>
            <person name="Guo B."/>
            <person name="Mustafa N.S."/>
            <person name="Li S."/>
            <person name="Yun Q."/>
            <person name="Keller S.R."/>
            <person name="Mao J."/>
            <person name="Zhang R."/>
            <person name="Strauss S.H."/>
        </authorList>
    </citation>
    <scope>NUCLEOTIDE SEQUENCE</scope>
    <source>
        <strain evidence="2">GM15</strain>
        <tissue evidence="2">Leaf</tissue>
    </source>
</reference>
<sequence length="311" mass="34405">MKSRVGKIFARDSEIRYSFSSSILEFTSLSIYTFLFSFVRVACVYCLCIPQASSSGDGNGHSEDLLISPFGTHVHLKYSNTVEAGQFEVVFRHLDEDDNPITKNSSESDQSLLAPPPSTNSQDISVSVNETPNSAMSDGTAKLSMPSSSEESLVTADERLVEKSLVSDQFFMVLPERKSQDIRISVSETSNSSSNESDKVSNPPYSTESPVIVDNLIAKNSLDSDKSLTAPPVTKSQDTVSEENSYDCQAWLGSDFNADFFSVRNAHCRISIRMRFYDPMPCLFLAVLSVTTQERLQPEKTYQSPKRIAGF</sequence>
<dbReference type="Proteomes" id="UP000886885">
    <property type="component" value="Chromosome 12A"/>
</dbReference>
<dbReference type="OrthoDB" id="10661493at2759"/>
<dbReference type="EMBL" id="JAAWWB010000023">
    <property type="protein sequence ID" value="KAG6754183.1"/>
    <property type="molecule type" value="Genomic_DNA"/>
</dbReference>
<evidence type="ECO:0000256" key="1">
    <source>
        <dbReference type="SAM" id="MobiDB-lite"/>
    </source>
</evidence>
<evidence type="ECO:0000313" key="2">
    <source>
        <dbReference type="EMBL" id="KAG6754183.1"/>
    </source>
</evidence>
<feature type="region of interest" description="Disordered" evidence="1">
    <location>
        <begin position="182"/>
        <end position="209"/>
    </location>
</feature>
<accession>A0A8X7YJY2</accession>
<evidence type="ECO:0000313" key="3">
    <source>
        <dbReference type="Proteomes" id="UP000886885"/>
    </source>
</evidence>
<name>A0A8X7YJY2_POPTO</name>
<feature type="compositionally biased region" description="Low complexity" evidence="1">
    <location>
        <begin position="185"/>
        <end position="195"/>
    </location>
</feature>
<feature type="compositionally biased region" description="Polar residues" evidence="1">
    <location>
        <begin position="119"/>
        <end position="137"/>
    </location>
</feature>
<proteinExistence type="predicted"/>
<dbReference type="AlphaFoldDB" id="A0A8X7YJY2"/>
<protein>
    <submittedName>
        <fullName evidence="2">Uncharacterized protein</fullName>
    </submittedName>
</protein>
<comment type="caution">
    <text evidence="2">The sequence shown here is derived from an EMBL/GenBank/DDBJ whole genome shotgun (WGS) entry which is preliminary data.</text>
</comment>
<dbReference type="InterPro" id="IPR038947">
    <property type="entry name" value="At3g27210-like"/>
</dbReference>
<organism evidence="2 3">
    <name type="scientific">Populus tomentosa</name>
    <name type="common">Chinese white poplar</name>
    <dbReference type="NCBI Taxonomy" id="118781"/>
    <lineage>
        <taxon>Eukaryota</taxon>
        <taxon>Viridiplantae</taxon>
        <taxon>Streptophyta</taxon>
        <taxon>Embryophyta</taxon>
        <taxon>Tracheophyta</taxon>
        <taxon>Spermatophyta</taxon>
        <taxon>Magnoliopsida</taxon>
        <taxon>eudicotyledons</taxon>
        <taxon>Gunneridae</taxon>
        <taxon>Pentapetalae</taxon>
        <taxon>rosids</taxon>
        <taxon>fabids</taxon>
        <taxon>Malpighiales</taxon>
        <taxon>Salicaceae</taxon>
        <taxon>Saliceae</taxon>
        <taxon>Populus</taxon>
    </lineage>
</organism>
<dbReference type="PANTHER" id="PTHR34280">
    <property type="entry name" value="OS01G0920100 PROTEIN"/>
    <property type="match status" value="1"/>
</dbReference>